<protein>
    <submittedName>
        <fullName evidence="3">PEP-CTERM protein-sorting domain-containing protein</fullName>
    </submittedName>
</protein>
<evidence type="ECO:0000313" key="3">
    <source>
        <dbReference type="EMBL" id="SNS89290.1"/>
    </source>
</evidence>
<feature type="signal peptide" evidence="1">
    <location>
        <begin position="1"/>
        <end position="21"/>
    </location>
</feature>
<dbReference type="NCBIfam" id="NF035944">
    <property type="entry name" value="PEPxxWA-CTERM"/>
    <property type="match status" value="1"/>
</dbReference>
<evidence type="ECO:0000313" key="4">
    <source>
        <dbReference type="Proteomes" id="UP000198281"/>
    </source>
</evidence>
<gene>
    <name evidence="3" type="ORF">SAMN06295912_12224</name>
</gene>
<keyword evidence="1" id="KW-0732">Signal</keyword>
<dbReference type="AlphaFoldDB" id="A0A239I6S6"/>
<dbReference type="InterPro" id="IPR013424">
    <property type="entry name" value="Ice-binding_C"/>
</dbReference>
<feature type="domain" description="Ice-binding protein C-terminal" evidence="2">
    <location>
        <begin position="345"/>
        <end position="369"/>
    </location>
</feature>
<accession>A0A239I6S6</accession>
<evidence type="ECO:0000256" key="1">
    <source>
        <dbReference type="SAM" id="SignalP"/>
    </source>
</evidence>
<keyword evidence="4" id="KW-1185">Reference proteome</keyword>
<sequence>MLRRSVVAAVLLLGSAVPAPAALIITTVTAGSEYRPDGPAYLTGYDSTETLTVERHGNLARASTDVGVNRIYAAGDDPDTGSAGANSLWGANFRVGDSLDGSGRVQVSFDVRIQGSMTPDIGWPSEAAGEFGYQLGAIRGRVDTFAMNDSGDGNYSFGVERPLPGGTERIGLSDQSYVRQLSTATQNMTITRQDGYYESWIELLPGSGQIPQLIQVRYYPDRMEQLIHGQWQSRPYASQNTYAQLEASYHMDHAKVCGSYYGCAPGAVDQLLTVRFDVAANSEFFVYGLMSLEELEGGIVDFGRAAVISGITVGNSSYFTSEAPGLIQMADGRYNFASAIAASAAVPEPASWAMMIAGFGLVGGALRRRGTLAFA</sequence>
<dbReference type="Pfam" id="PF07589">
    <property type="entry name" value="PEP-CTERM"/>
    <property type="match status" value="1"/>
</dbReference>
<proteinExistence type="predicted"/>
<dbReference type="Proteomes" id="UP000198281">
    <property type="component" value="Unassembled WGS sequence"/>
</dbReference>
<dbReference type="EMBL" id="FZOS01000022">
    <property type="protein sequence ID" value="SNS89290.1"/>
    <property type="molecule type" value="Genomic_DNA"/>
</dbReference>
<dbReference type="NCBIfam" id="TIGR02595">
    <property type="entry name" value="PEP_CTERM"/>
    <property type="match status" value="1"/>
</dbReference>
<feature type="chain" id="PRO_5013348726" evidence="1">
    <location>
        <begin position="22"/>
        <end position="375"/>
    </location>
</feature>
<organism evidence="3 4">
    <name type="scientific">Edaphosphingomonas laterariae</name>
    <dbReference type="NCBI Taxonomy" id="861865"/>
    <lineage>
        <taxon>Bacteria</taxon>
        <taxon>Pseudomonadati</taxon>
        <taxon>Pseudomonadota</taxon>
        <taxon>Alphaproteobacteria</taxon>
        <taxon>Sphingomonadales</taxon>
        <taxon>Rhizorhabdaceae</taxon>
        <taxon>Edaphosphingomonas</taxon>
    </lineage>
</organism>
<reference evidence="4" key="1">
    <citation type="submission" date="2017-06" db="EMBL/GenBank/DDBJ databases">
        <authorList>
            <person name="Varghese N."/>
            <person name="Submissions S."/>
        </authorList>
    </citation>
    <scope>NUCLEOTIDE SEQUENCE [LARGE SCALE GENOMIC DNA]</scope>
    <source>
        <strain evidence="4">LNB2</strain>
    </source>
</reference>
<name>A0A239I6S6_9SPHN</name>
<evidence type="ECO:0000259" key="2">
    <source>
        <dbReference type="Pfam" id="PF07589"/>
    </source>
</evidence>